<dbReference type="SUPFAM" id="SSF52058">
    <property type="entry name" value="L domain-like"/>
    <property type="match status" value="1"/>
</dbReference>
<organism evidence="5 6">
    <name type="scientific">Nematocida displodere</name>
    <dbReference type="NCBI Taxonomy" id="1805483"/>
    <lineage>
        <taxon>Eukaryota</taxon>
        <taxon>Fungi</taxon>
        <taxon>Fungi incertae sedis</taxon>
        <taxon>Microsporidia</taxon>
        <taxon>Nematocida</taxon>
    </lineage>
</organism>
<dbReference type="PROSITE" id="PS51450">
    <property type="entry name" value="LRR"/>
    <property type="match status" value="3"/>
</dbReference>
<name>A0A177EIC2_9MICR</name>
<dbReference type="InterPro" id="IPR003591">
    <property type="entry name" value="Leu-rich_rpt_typical-subtyp"/>
</dbReference>
<dbReference type="SUPFAM" id="SSF55073">
    <property type="entry name" value="Nucleotide cyclase"/>
    <property type="match status" value="1"/>
</dbReference>
<dbReference type="GO" id="GO:0009190">
    <property type="term" value="P:cyclic nucleotide biosynthetic process"/>
    <property type="evidence" value="ECO:0007669"/>
    <property type="project" value="InterPro"/>
</dbReference>
<accession>A0A177EIC2</accession>
<dbReference type="CDD" id="cd07302">
    <property type="entry name" value="CHD"/>
    <property type="match status" value="1"/>
</dbReference>
<dbReference type="EMBL" id="LTDL01000014">
    <property type="protein sequence ID" value="OAG31724.1"/>
    <property type="molecule type" value="Genomic_DNA"/>
</dbReference>
<evidence type="ECO:0000259" key="4">
    <source>
        <dbReference type="PROSITE" id="PS50125"/>
    </source>
</evidence>
<dbReference type="OrthoDB" id="2021138at2759"/>
<keyword evidence="6" id="KW-1185">Reference proteome</keyword>
<proteinExistence type="predicted"/>
<dbReference type="InterPro" id="IPR029787">
    <property type="entry name" value="Nucleotide_cyclase"/>
</dbReference>
<evidence type="ECO:0000256" key="3">
    <source>
        <dbReference type="SAM" id="MobiDB-lite"/>
    </source>
</evidence>
<keyword evidence="2" id="KW-0677">Repeat</keyword>
<comment type="caution">
    <text evidence="5">The sequence shown here is derived from an EMBL/GenBank/DDBJ whole genome shotgun (WGS) entry which is preliminary data.</text>
</comment>
<dbReference type="RefSeq" id="XP_067545325.1">
    <property type="nucleotide sequence ID" value="XM_067687617.1"/>
</dbReference>
<dbReference type="PANTHER" id="PTHR43081">
    <property type="entry name" value="ADENYLATE CYCLASE, TERMINAL-DIFFERENTIATION SPECIFIC-RELATED"/>
    <property type="match status" value="1"/>
</dbReference>
<dbReference type="PROSITE" id="PS50125">
    <property type="entry name" value="GUANYLATE_CYCLASE_2"/>
    <property type="match status" value="1"/>
</dbReference>
<gene>
    <name evidence="5" type="ORF">NEDG_00199</name>
</gene>
<dbReference type="SMART" id="SM00044">
    <property type="entry name" value="CYCc"/>
    <property type="match status" value="1"/>
</dbReference>
<feature type="region of interest" description="Disordered" evidence="3">
    <location>
        <begin position="1"/>
        <end position="22"/>
    </location>
</feature>
<dbReference type="InterPro" id="IPR001054">
    <property type="entry name" value="A/G_cyclase"/>
</dbReference>
<evidence type="ECO:0000313" key="5">
    <source>
        <dbReference type="EMBL" id="OAG31724.1"/>
    </source>
</evidence>
<dbReference type="Gene3D" id="3.30.70.1230">
    <property type="entry name" value="Nucleotide cyclase"/>
    <property type="match status" value="1"/>
</dbReference>
<feature type="domain" description="Guanylate cyclase" evidence="4">
    <location>
        <begin position="1077"/>
        <end position="1211"/>
    </location>
</feature>
<dbReference type="GeneID" id="93646549"/>
<dbReference type="InterPro" id="IPR050697">
    <property type="entry name" value="Adenylyl/Guanylyl_Cyclase_3/4"/>
</dbReference>
<dbReference type="Pfam" id="PF00211">
    <property type="entry name" value="Guanylate_cyc"/>
    <property type="match status" value="1"/>
</dbReference>
<dbReference type="SMART" id="SM00369">
    <property type="entry name" value="LRR_TYP"/>
    <property type="match status" value="5"/>
</dbReference>
<dbReference type="InterPro" id="IPR001611">
    <property type="entry name" value="Leu-rich_rpt"/>
</dbReference>
<dbReference type="VEuPathDB" id="MicrosporidiaDB:NEDG_00199"/>
<feature type="compositionally biased region" description="Basic residues" evidence="3">
    <location>
        <begin position="1"/>
        <end position="12"/>
    </location>
</feature>
<sequence length="1288" mass="146086">MATRKNSRFSIKRGRESAEGPGAAGEKEICLAFAPAGQERGAAARRTLASHILSFTKRDDEMVYIASAIDGLKRKLQAPSNAAEETDSGKSASFSKDKLLKKSSFLGCLFDQEIKNLIQTERKKKNKEGAMKIISSKAKSTFITERLSIQRLQTSYSPSTQISNLILGKGFTDVEVPEQERVLVLEAFGQPLDMKITCHTTASDILHSVWQDSCVTTGIEECELLLVFHTFNSYRALPLESRPMIEILQWKLDNSLLTVMDKKIIPQNKLLKNWGYELRVLRKDQALPVLDHCCEKLEIDQPLVYTKAPLAKQAKQVGSRVYKIWNRFLGEFKEFLDFPSFFSVVFQAIVLFFGQSTAAAPFSPHSQAHPEKRATTSYQPRVKPCIKKDSLQFPIHLQALPRPRGTESVDTKVKRILEEVRGEGAVDTAPQESGWGRALSVPEYIDPYPKSCLELGQCPSQPAPVSRVSLNLSNMGLTEIPSVVFGITNISELDISNNRLTNLPKELNALKLTTLDASNNCITSIDTDLCIPFLRLANNHLTRFGSKYRYQEVNLLGNPLEEFRARTKILYIREMHTARKMSTSLNLLQRVSIVDVELKKFVGKFPFLEHLQLINNTLQEISIVAPRLQSVLCAHNLLTDFPFLKQEQSSEKFSRLVSLSLPYNVLNIIPNNAWKLPLEYLNVSRNQIVRIDPPGQQLTLRHLNVSGNQIKEVQNIRRLPSLVCFIASFNILERIADLDLLTELKMVDLSYNVFTAIPPMYMLPGRASSQPAKFPMYLSFLGNRSAPPKEAEREKLLTRGVMLISQETKDAFVKIHGIVGAKNLCKLCHAYVPKERAKEQTETKEIRNTAKAFCIKRTHVASLYPNLPDVPISVKIYVYFWSKSLGVHEEIEHTIKKLEQLLSGETEESLKSRWPKHKQRIVNMFTDLRHHVFPTKIPILCLVMVTSRSVCTLGVDPLKIVLFRNERGVFLKSEQHMEMAWAETKKTDVFVVVGHGSLFQTVSTDELVMAYKKNYSLSETQSFLFSHEFHEMTAMIIPLTQKPETVLRKKQKQISAPKILEGFSVYNFASQFMKAPAVVFTDIVNSTRLWALDPIKMREVSKMHNNTVRELIRQLGGYEVKTEGDAFMLIFYDDLCATRFGYEIHRRLLHKNWLEMAIEHNPLIYSKGAPIYRGIQIRVGISKGACVIENDPITKRLDFYGKAVIEAARLCNLANGGETLISQALYNKVKDAKKETCYIIPRGRALLSGLESETHHIYEILHHKLVKRLLLKSSLGVKKNVWLISKAQ</sequence>
<keyword evidence="1" id="KW-0433">Leucine-rich repeat</keyword>
<evidence type="ECO:0000256" key="1">
    <source>
        <dbReference type="ARBA" id="ARBA00022614"/>
    </source>
</evidence>
<dbReference type="InterPro" id="IPR032675">
    <property type="entry name" value="LRR_dom_sf"/>
</dbReference>
<evidence type="ECO:0000256" key="2">
    <source>
        <dbReference type="ARBA" id="ARBA00022737"/>
    </source>
</evidence>
<evidence type="ECO:0000313" key="6">
    <source>
        <dbReference type="Proteomes" id="UP000185944"/>
    </source>
</evidence>
<dbReference type="PANTHER" id="PTHR43081:SF1">
    <property type="entry name" value="ADENYLATE CYCLASE, TERMINAL-DIFFERENTIATION SPECIFIC"/>
    <property type="match status" value="1"/>
</dbReference>
<dbReference type="GO" id="GO:0035556">
    <property type="term" value="P:intracellular signal transduction"/>
    <property type="evidence" value="ECO:0007669"/>
    <property type="project" value="InterPro"/>
</dbReference>
<reference evidence="5 6" key="1">
    <citation type="submission" date="2016-02" db="EMBL/GenBank/DDBJ databases">
        <title>Discovery of a natural microsporidian pathogen with a broad tissue tropism in Caenorhabditis elegans.</title>
        <authorList>
            <person name="Luallen R.J."/>
            <person name="Reinke A.W."/>
            <person name="Tong L."/>
            <person name="Botts M.R."/>
            <person name="Felix M.-A."/>
            <person name="Troemel E.R."/>
        </authorList>
    </citation>
    <scope>NUCLEOTIDE SEQUENCE [LARGE SCALE GENOMIC DNA]</scope>
    <source>
        <strain evidence="5 6">JUm2807</strain>
    </source>
</reference>
<dbReference type="Proteomes" id="UP000185944">
    <property type="component" value="Unassembled WGS sequence"/>
</dbReference>
<dbReference type="Gene3D" id="3.80.10.10">
    <property type="entry name" value="Ribonuclease Inhibitor"/>
    <property type="match status" value="2"/>
</dbReference>
<dbReference type="STRING" id="1805483.A0A177EIC2"/>
<protein>
    <recommendedName>
        <fullName evidence="4">Guanylate cyclase domain-containing protein</fullName>
    </recommendedName>
</protein>